<organism evidence="1 2">
    <name type="scientific">Dreissena polymorpha</name>
    <name type="common">Zebra mussel</name>
    <name type="synonym">Mytilus polymorpha</name>
    <dbReference type="NCBI Taxonomy" id="45954"/>
    <lineage>
        <taxon>Eukaryota</taxon>
        <taxon>Metazoa</taxon>
        <taxon>Spiralia</taxon>
        <taxon>Lophotrochozoa</taxon>
        <taxon>Mollusca</taxon>
        <taxon>Bivalvia</taxon>
        <taxon>Autobranchia</taxon>
        <taxon>Heteroconchia</taxon>
        <taxon>Euheterodonta</taxon>
        <taxon>Imparidentia</taxon>
        <taxon>Neoheterodontei</taxon>
        <taxon>Myida</taxon>
        <taxon>Dreissenoidea</taxon>
        <taxon>Dreissenidae</taxon>
        <taxon>Dreissena</taxon>
    </lineage>
</organism>
<dbReference type="AlphaFoldDB" id="A0A9D4KMW4"/>
<evidence type="ECO:0000313" key="2">
    <source>
        <dbReference type="Proteomes" id="UP000828390"/>
    </source>
</evidence>
<accession>A0A9D4KMW4</accession>
<proteinExistence type="predicted"/>
<dbReference type="EMBL" id="JAIWYP010000004">
    <property type="protein sequence ID" value="KAH3842500.1"/>
    <property type="molecule type" value="Genomic_DNA"/>
</dbReference>
<comment type="caution">
    <text evidence="1">The sequence shown here is derived from an EMBL/GenBank/DDBJ whole genome shotgun (WGS) entry which is preliminary data.</text>
</comment>
<reference evidence="1" key="1">
    <citation type="journal article" date="2019" name="bioRxiv">
        <title>The Genome of the Zebra Mussel, Dreissena polymorpha: A Resource for Invasive Species Research.</title>
        <authorList>
            <person name="McCartney M.A."/>
            <person name="Auch B."/>
            <person name="Kono T."/>
            <person name="Mallez S."/>
            <person name="Zhang Y."/>
            <person name="Obille A."/>
            <person name="Becker A."/>
            <person name="Abrahante J.E."/>
            <person name="Garbe J."/>
            <person name="Badalamenti J.P."/>
            <person name="Herman A."/>
            <person name="Mangelson H."/>
            <person name="Liachko I."/>
            <person name="Sullivan S."/>
            <person name="Sone E.D."/>
            <person name="Koren S."/>
            <person name="Silverstein K.A.T."/>
            <person name="Beckman K.B."/>
            <person name="Gohl D.M."/>
        </authorList>
    </citation>
    <scope>NUCLEOTIDE SEQUENCE</scope>
    <source>
        <strain evidence="1">Duluth1</strain>
        <tissue evidence="1">Whole animal</tissue>
    </source>
</reference>
<sequence>MKEIKDLHSCHISKQLSKGKVPSAAADVIISSWSKGTQRQYKYAWRHWLVWNSCVRFESPFQTTTNQFKCKQRNISLHADLSANTVPSPARIEPRRTLIIGDLILKKSKSSG</sequence>
<evidence type="ECO:0000313" key="1">
    <source>
        <dbReference type="EMBL" id="KAH3842500.1"/>
    </source>
</evidence>
<reference evidence="1" key="2">
    <citation type="submission" date="2020-11" db="EMBL/GenBank/DDBJ databases">
        <authorList>
            <person name="McCartney M.A."/>
            <person name="Auch B."/>
            <person name="Kono T."/>
            <person name="Mallez S."/>
            <person name="Becker A."/>
            <person name="Gohl D.M."/>
            <person name="Silverstein K.A.T."/>
            <person name="Koren S."/>
            <person name="Bechman K.B."/>
            <person name="Herman A."/>
            <person name="Abrahante J.E."/>
            <person name="Garbe J."/>
        </authorList>
    </citation>
    <scope>NUCLEOTIDE SEQUENCE</scope>
    <source>
        <strain evidence="1">Duluth1</strain>
        <tissue evidence="1">Whole animal</tissue>
    </source>
</reference>
<protein>
    <submittedName>
        <fullName evidence="1">Uncharacterized protein</fullName>
    </submittedName>
</protein>
<name>A0A9D4KMW4_DREPO</name>
<gene>
    <name evidence="1" type="ORF">DPMN_115996</name>
</gene>
<dbReference type="Proteomes" id="UP000828390">
    <property type="component" value="Unassembled WGS sequence"/>
</dbReference>
<keyword evidence="2" id="KW-1185">Reference proteome</keyword>